<dbReference type="GO" id="GO:0006629">
    <property type="term" value="P:lipid metabolic process"/>
    <property type="evidence" value="ECO:0007669"/>
    <property type="project" value="InterPro"/>
</dbReference>
<dbReference type="PANTHER" id="PTHR46211">
    <property type="entry name" value="GLYCEROPHOSPHORYL DIESTER PHOSPHODIESTERASE"/>
    <property type="match status" value="1"/>
</dbReference>
<sequence length="283" mass="32527">MSKFKYLFLILLLSSACKTKDNSPITTENLFFGHRGSGADVYDGKYIENTLTSVVNALDMLDGCEVDIQMSKDCTIWLYHDDNLGHFCDIVQTHPICIPTTNDVTIESIEQCRGDLKDRIYKLEEVLKLLCKPEYKQSFLSLDVKGYFDSLCFPSRNAPETYFTQMGEELVRMVEHYNLENQIIVETAYTTFLDEVKNSNSNIRCHLIGYENFEEVSMRAIEHDYDGVSFSLFDESISKEAVEEVKNKGLEVQVWPINDSILLQKAMDMKPFSMQISKLKFAD</sequence>
<dbReference type="AlphaFoldDB" id="A0A3E1EX67"/>
<feature type="signal peptide" evidence="1">
    <location>
        <begin position="1"/>
        <end position="19"/>
    </location>
</feature>
<dbReference type="RefSeq" id="WP_116880994.1">
    <property type="nucleotide sequence ID" value="NZ_QURB01000005.1"/>
</dbReference>
<keyword evidence="4" id="KW-1185">Reference proteome</keyword>
<dbReference type="PANTHER" id="PTHR46211:SF14">
    <property type="entry name" value="GLYCEROPHOSPHODIESTER PHOSPHODIESTERASE"/>
    <property type="match status" value="1"/>
</dbReference>
<feature type="domain" description="GP-PDE" evidence="2">
    <location>
        <begin position="34"/>
        <end position="260"/>
    </location>
</feature>
<dbReference type="PROSITE" id="PS51257">
    <property type="entry name" value="PROKAR_LIPOPROTEIN"/>
    <property type="match status" value="1"/>
</dbReference>
<accession>A0A3E1EX67</accession>
<evidence type="ECO:0000256" key="1">
    <source>
        <dbReference type="SAM" id="SignalP"/>
    </source>
</evidence>
<dbReference type="SUPFAM" id="SSF51695">
    <property type="entry name" value="PLC-like phosphodiesterases"/>
    <property type="match status" value="1"/>
</dbReference>
<dbReference type="Pfam" id="PF03009">
    <property type="entry name" value="GDPD"/>
    <property type="match status" value="1"/>
</dbReference>
<name>A0A3E1EX67_9FLAO</name>
<dbReference type="OrthoDB" id="1467033at2"/>
<evidence type="ECO:0000313" key="3">
    <source>
        <dbReference type="EMBL" id="RFC54154.1"/>
    </source>
</evidence>
<reference evidence="3 4" key="1">
    <citation type="submission" date="2018-08" db="EMBL/GenBank/DDBJ databases">
        <title>The draft genome squence of Brumimicrobium sp. N62.</title>
        <authorList>
            <person name="Du Z.-J."/>
            <person name="Luo H.-R."/>
        </authorList>
    </citation>
    <scope>NUCLEOTIDE SEQUENCE [LARGE SCALE GENOMIC DNA]</scope>
    <source>
        <strain evidence="3 4">N62</strain>
    </source>
</reference>
<comment type="caution">
    <text evidence="3">The sequence shown here is derived from an EMBL/GenBank/DDBJ whole genome shotgun (WGS) entry which is preliminary data.</text>
</comment>
<dbReference type="Proteomes" id="UP000257127">
    <property type="component" value="Unassembled WGS sequence"/>
</dbReference>
<gene>
    <name evidence="3" type="ORF">DXU93_09210</name>
</gene>
<dbReference type="GO" id="GO:0008081">
    <property type="term" value="F:phosphoric diester hydrolase activity"/>
    <property type="evidence" value="ECO:0007669"/>
    <property type="project" value="InterPro"/>
</dbReference>
<dbReference type="CDD" id="cd08556">
    <property type="entry name" value="GDPD"/>
    <property type="match status" value="1"/>
</dbReference>
<proteinExistence type="predicted"/>
<feature type="chain" id="PRO_5017591381" evidence="1">
    <location>
        <begin position="20"/>
        <end position="283"/>
    </location>
</feature>
<evidence type="ECO:0000259" key="2">
    <source>
        <dbReference type="Pfam" id="PF03009"/>
    </source>
</evidence>
<protein>
    <submittedName>
        <fullName evidence="3">Glycerophosphodiester phosphodiesterase</fullName>
    </submittedName>
</protein>
<dbReference type="InterPro" id="IPR017946">
    <property type="entry name" value="PLC-like_Pdiesterase_TIM-brl"/>
</dbReference>
<dbReference type="EMBL" id="QURB01000005">
    <property type="protein sequence ID" value="RFC54154.1"/>
    <property type="molecule type" value="Genomic_DNA"/>
</dbReference>
<organism evidence="3 4">
    <name type="scientific">Brumimicrobium aurantiacum</name>
    <dbReference type="NCBI Taxonomy" id="1737063"/>
    <lineage>
        <taxon>Bacteria</taxon>
        <taxon>Pseudomonadati</taxon>
        <taxon>Bacteroidota</taxon>
        <taxon>Flavobacteriia</taxon>
        <taxon>Flavobacteriales</taxon>
        <taxon>Crocinitomicaceae</taxon>
        <taxon>Brumimicrobium</taxon>
    </lineage>
</organism>
<dbReference type="Gene3D" id="3.20.20.190">
    <property type="entry name" value="Phosphatidylinositol (PI) phosphodiesterase"/>
    <property type="match status" value="1"/>
</dbReference>
<evidence type="ECO:0000313" key="4">
    <source>
        <dbReference type="Proteomes" id="UP000257127"/>
    </source>
</evidence>
<dbReference type="InterPro" id="IPR030395">
    <property type="entry name" value="GP_PDE_dom"/>
</dbReference>
<keyword evidence="1" id="KW-0732">Signal</keyword>